<comment type="caution">
    <text evidence="2">The sequence shown here is derived from an EMBL/GenBank/DDBJ whole genome shotgun (WGS) entry which is preliminary data.</text>
</comment>
<reference evidence="2 3" key="1">
    <citation type="submission" date="2016-12" db="EMBL/GenBank/DDBJ databases">
        <title>Genome Sequences of Twelve Sporeforming Bacillus Species Isolated from Foods.</title>
        <authorList>
            <person name="De Jong A."/>
            <person name="Holsappel S."/>
            <person name="Kuipers O.P."/>
        </authorList>
    </citation>
    <scope>NUCLEOTIDE SEQUENCE [LARGE SCALE GENOMIC DNA]</scope>
    <source>
        <strain evidence="2 3">S3E15</strain>
    </source>
</reference>
<dbReference type="InterPro" id="IPR036866">
    <property type="entry name" value="RibonucZ/Hydroxyglut_hydro"/>
</dbReference>
<evidence type="ECO:0000313" key="3">
    <source>
        <dbReference type="Proteomes" id="UP000194131"/>
    </source>
</evidence>
<proteinExistence type="predicted"/>
<dbReference type="PIRSF" id="PIRSF038896">
    <property type="entry name" value="NAPE-PLD"/>
    <property type="match status" value="1"/>
</dbReference>
<dbReference type="EMBL" id="MRWU01000001">
    <property type="protein sequence ID" value="OSX96996.1"/>
    <property type="molecule type" value="Genomic_DNA"/>
</dbReference>
<dbReference type="InterPro" id="IPR024884">
    <property type="entry name" value="NAPE-PLD"/>
</dbReference>
<evidence type="ECO:0000259" key="1">
    <source>
        <dbReference type="Pfam" id="PF12706"/>
    </source>
</evidence>
<protein>
    <recommendedName>
        <fullName evidence="1">Metallo-beta-lactamase domain-containing protein</fullName>
    </recommendedName>
</protein>
<dbReference type="SUPFAM" id="SSF56281">
    <property type="entry name" value="Metallo-hydrolase/oxidoreductase"/>
    <property type="match status" value="1"/>
</dbReference>
<dbReference type="RefSeq" id="WP_087962673.1">
    <property type="nucleotide sequence ID" value="NZ_MRWU01000001.1"/>
</dbReference>
<sequence length="325" mass="37377">MKKKYMNQIPTDVSFNPKDIIGLMTDYFKMKTKLRPVKNLPIVLSNKNNESLESVTWFGHSASLLKIEGKKLLLDPMFGDASSPFPVFNSKRYSGAFSLEHDELQEIDAIIISHNHYDHLNYKSIMRLKDYAKHFYVPIGVARYLIKWGVSPNKISEHNWWDEITFDNIKLVCAPARHFSGRSMTDKDHSLWCSWLILGQETKVFFSGDSGYAPHFKEIGEKYGPFDLTLMECGQYDTRWSAIHMLPEETVQAHIDVKGELLVPIHWGAFTLALHEWSDPIERVTKEANRLGVNIATPQIGEAITLQSITLQSKDYPTAAWWREV</sequence>
<dbReference type="PANTHER" id="PTHR15032:SF4">
    <property type="entry name" value="N-ACYL-PHOSPHATIDYLETHANOLAMINE-HYDROLYZING PHOSPHOLIPASE D"/>
    <property type="match status" value="1"/>
</dbReference>
<dbReference type="Proteomes" id="UP000194131">
    <property type="component" value="Unassembled WGS sequence"/>
</dbReference>
<accession>A0AAP7WEK9</accession>
<feature type="domain" description="Metallo-beta-lactamase" evidence="1">
    <location>
        <begin position="72"/>
        <end position="267"/>
    </location>
</feature>
<dbReference type="PANTHER" id="PTHR15032">
    <property type="entry name" value="N-ACYL-PHOSPHATIDYLETHANOLAMINE-HYDROLYZING PHOSPHOLIPASE D"/>
    <property type="match status" value="1"/>
</dbReference>
<dbReference type="GO" id="GO:0008270">
    <property type="term" value="F:zinc ion binding"/>
    <property type="evidence" value="ECO:0007669"/>
    <property type="project" value="InterPro"/>
</dbReference>
<evidence type="ECO:0000313" key="2">
    <source>
        <dbReference type="EMBL" id="OSX96996.1"/>
    </source>
</evidence>
<dbReference type="AlphaFoldDB" id="A0AAP7WEK9"/>
<dbReference type="Pfam" id="PF12706">
    <property type="entry name" value="Lactamase_B_2"/>
    <property type="match status" value="1"/>
</dbReference>
<name>A0AAP7WEK9_BACMY</name>
<gene>
    <name evidence="2" type="ORF">S3E15_00627</name>
</gene>
<dbReference type="GO" id="GO:0070290">
    <property type="term" value="F:N-acylphosphatidylethanolamine-specific phospholipase D activity"/>
    <property type="evidence" value="ECO:0007669"/>
    <property type="project" value="InterPro"/>
</dbReference>
<dbReference type="InterPro" id="IPR001279">
    <property type="entry name" value="Metallo-B-lactamas"/>
</dbReference>
<dbReference type="GO" id="GO:0005737">
    <property type="term" value="C:cytoplasm"/>
    <property type="evidence" value="ECO:0007669"/>
    <property type="project" value="TreeGrafter"/>
</dbReference>
<dbReference type="Gene3D" id="3.60.15.10">
    <property type="entry name" value="Ribonuclease Z/Hydroxyacylglutathione hydrolase-like"/>
    <property type="match status" value="1"/>
</dbReference>
<organism evidence="2 3">
    <name type="scientific">Bacillus mycoides</name>
    <dbReference type="NCBI Taxonomy" id="1405"/>
    <lineage>
        <taxon>Bacteria</taxon>
        <taxon>Bacillati</taxon>
        <taxon>Bacillota</taxon>
        <taxon>Bacilli</taxon>
        <taxon>Bacillales</taxon>
        <taxon>Bacillaceae</taxon>
        <taxon>Bacillus</taxon>
        <taxon>Bacillus cereus group</taxon>
    </lineage>
</organism>